<dbReference type="PANTHER" id="PTHR42939">
    <property type="entry name" value="ABC TRANSPORTER ATP-BINDING PROTEIN ALBC-RELATED"/>
    <property type="match status" value="1"/>
</dbReference>
<evidence type="ECO:0000313" key="6">
    <source>
        <dbReference type="Proteomes" id="UP001285521"/>
    </source>
</evidence>
<keyword evidence="6" id="KW-1185">Reference proteome</keyword>
<dbReference type="InterPro" id="IPR003593">
    <property type="entry name" value="AAA+_ATPase"/>
</dbReference>
<keyword evidence="2" id="KW-0547">Nucleotide-binding</keyword>
<evidence type="ECO:0000256" key="1">
    <source>
        <dbReference type="ARBA" id="ARBA00022448"/>
    </source>
</evidence>
<reference evidence="5 6" key="2">
    <citation type="submission" date="2023-11" db="EMBL/GenBank/DDBJ databases">
        <authorList>
            <person name="Lara A.C."/>
            <person name="Chronakova A."/>
        </authorList>
    </citation>
    <scope>NUCLEOTIDE SEQUENCE [LARGE SCALE GENOMIC DNA]</scope>
    <source>
        <strain evidence="5 6">BCCO 10_0856</strain>
    </source>
</reference>
<proteinExistence type="predicted"/>
<accession>A0ABU4T1W4</accession>
<dbReference type="GO" id="GO:0005524">
    <property type="term" value="F:ATP binding"/>
    <property type="evidence" value="ECO:0007669"/>
    <property type="project" value="UniProtKB-KW"/>
</dbReference>
<evidence type="ECO:0000259" key="4">
    <source>
        <dbReference type="PROSITE" id="PS50893"/>
    </source>
</evidence>
<dbReference type="InterPro" id="IPR027417">
    <property type="entry name" value="P-loop_NTPase"/>
</dbReference>
<evidence type="ECO:0000313" key="5">
    <source>
        <dbReference type="EMBL" id="MDX8032064.1"/>
    </source>
</evidence>
<reference evidence="5 6" key="1">
    <citation type="submission" date="2023-11" db="EMBL/GenBank/DDBJ databases">
        <title>Lentzea sokolovensis, sp. nov., Lentzea kristufkii, sp. nov., and Lentzea miocenensis, sp. nov., rare actinobacteria from Sokolov Coal Basin, Miocene lacustrine sediment, Czech Republic.</title>
        <authorList>
            <person name="Lara A."/>
            <person name="Kotroba L."/>
            <person name="Nouioui I."/>
            <person name="Neumann-Schaal M."/>
            <person name="Mast Y."/>
            <person name="Chronakova A."/>
        </authorList>
    </citation>
    <scope>NUCLEOTIDE SEQUENCE [LARGE SCALE GENOMIC DNA]</scope>
    <source>
        <strain evidence="5 6">BCCO 10_0856</strain>
    </source>
</reference>
<dbReference type="SUPFAM" id="SSF52540">
    <property type="entry name" value="P-loop containing nucleoside triphosphate hydrolases"/>
    <property type="match status" value="1"/>
</dbReference>
<dbReference type="Gene3D" id="3.40.50.300">
    <property type="entry name" value="P-loop containing nucleotide triphosphate hydrolases"/>
    <property type="match status" value="1"/>
</dbReference>
<dbReference type="PANTHER" id="PTHR42939:SF1">
    <property type="entry name" value="ABC TRANSPORTER ATP-BINDING PROTEIN ALBC-RELATED"/>
    <property type="match status" value="1"/>
</dbReference>
<dbReference type="CDD" id="cd03230">
    <property type="entry name" value="ABC_DR_subfamily_A"/>
    <property type="match status" value="1"/>
</dbReference>
<sequence>MNALSAKGLSKKFGRVQALDDCAFTLPEGRVAALVGPNGAGKSTLLSLAAGLITPTSGWIRVHGSGVRGRTPPDVSFLAQRRPLYQDLTVGENMRVLAAMNHRWSQQRVDEVLDLLAGVNRDAKVRSLSAGTRTQVAFALALGRLPRVLLLDEPLSDLDPLARDEALRILMTEVADRGTTVLMSSHLLSDLSDVCDHLLLLDDGRIQLAGDVDDVLAEHRLFVGPAVEQPEVRGTIVSDSRTERQTTLLVRGADGPPPGGWMAAQPDLESLVKGYLRAARERRRASVN</sequence>
<organism evidence="5 6">
    <name type="scientific">Lentzea miocenica</name>
    <dbReference type="NCBI Taxonomy" id="3095431"/>
    <lineage>
        <taxon>Bacteria</taxon>
        <taxon>Bacillati</taxon>
        <taxon>Actinomycetota</taxon>
        <taxon>Actinomycetes</taxon>
        <taxon>Pseudonocardiales</taxon>
        <taxon>Pseudonocardiaceae</taxon>
        <taxon>Lentzea</taxon>
    </lineage>
</organism>
<evidence type="ECO:0000256" key="3">
    <source>
        <dbReference type="ARBA" id="ARBA00022840"/>
    </source>
</evidence>
<protein>
    <submittedName>
        <fullName evidence="5">ABC transporter ATP-binding protein</fullName>
    </submittedName>
</protein>
<dbReference type="SMART" id="SM00382">
    <property type="entry name" value="AAA"/>
    <property type="match status" value="1"/>
</dbReference>
<dbReference type="InterPro" id="IPR051782">
    <property type="entry name" value="ABC_Transporter_VariousFunc"/>
</dbReference>
<keyword evidence="1" id="KW-0813">Transport</keyword>
<dbReference type="PROSITE" id="PS50893">
    <property type="entry name" value="ABC_TRANSPORTER_2"/>
    <property type="match status" value="1"/>
</dbReference>
<dbReference type="EMBL" id="JAXAVW010000013">
    <property type="protein sequence ID" value="MDX8032064.1"/>
    <property type="molecule type" value="Genomic_DNA"/>
</dbReference>
<evidence type="ECO:0000256" key="2">
    <source>
        <dbReference type="ARBA" id="ARBA00022741"/>
    </source>
</evidence>
<comment type="caution">
    <text evidence="5">The sequence shown here is derived from an EMBL/GenBank/DDBJ whole genome shotgun (WGS) entry which is preliminary data.</text>
</comment>
<dbReference type="RefSeq" id="WP_319967116.1">
    <property type="nucleotide sequence ID" value="NZ_JAXAVW010000013.1"/>
</dbReference>
<dbReference type="Pfam" id="PF00005">
    <property type="entry name" value="ABC_tran"/>
    <property type="match status" value="1"/>
</dbReference>
<gene>
    <name evidence="5" type="ORF">SK803_17710</name>
</gene>
<keyword evidence="3 5" id="KW-0067">ATP-binding</keyword>
<dbReference type="InterPro" id="IPR003439">
    <property type="entry name" value="ABC_transporter-like_ATP-bd"/>
</dbReference>
<dbReference type="Proteomes" id="UP001285521">
    <property type="component" value="Unassembled WGS sequence"/>
</dbReference>
<name>A0ABU4T1W4_9PSEU</name>
<feature type="domain" description="ABC transporter" evidence="4">
    <location>
        <begin position="4"/>
        <end position="228"/>
    </location>
</feature>